<evidence type="ECO:0000256" key="1">
    <source>
        <dbReference type="ARBA" id="ARBA00001947"/>
    </source>
</evidence>
<reference evidence="14 15" key="1">
    <citation type="submission" date="2024-02" db="EMBL/GenBank/DDBJ databases">
        <title>Discinaceae phylogenomics.</title>
        <authorList>
            <person name="Dirks A.C."/>
            <person name="James T.Y."/>
        </authorList>
    </citation>
    <scope>NUCLEOTIDE SEQUENCE [LARGE SCALE GENOMIC DNA]</scope>
    <source>
        <strain evidence="14 15">ACD0624</strain>
    </source>
</reference>
<evidence type="ECO:0000256" key="11">
    <source>
        <dbReference type="ARBA" id="ARBA00026213"/>
    </source>
</evidence>
<name>A0ABR3GMI7_9PEZI</name>
<evidence type="ECO:0000256" key="3">
    <source>
        <dbReference type="ARBA" id="ARBA00005988"/>
    </source>
</evidence>
<evidence type="ECO:0000256" key="5">
    <source>
        <dbReference type="ARBA" id="ARBA00022723"/>
    </source>
</evidence>
<organism evidence="14 15">
    <name type="scientific">Discina gigas</name>
    <dbReference type="NCBI Taxonomy" id="1032678"/>
    <lineage>
        <taxon>Eukaryota</taxon>
        <taxon>Fungi</taxon>
        <taxon>Dikarya</taxon>
        <taxon>Ascomycota</taxon>
        <taxon>Pezizomycotina</taxon>
        <taxon>Pezizomycetes</taxon>
        <taxon>Pezizales</taxon>
        <taxon>Discinaceae</taxon>
        <taxon>Discina</taxon>
    </lineage>
</organism>
<dbReference type="Proteomes" id="UP001447188">
    <property type="component" value="Unassembled WGS sequence"/>
</dbReference>
<comment type="caution">
    <text evidence="12">Lacks conserved residue(s) required for the propagation of feature annotation.</text>
</comment>
<evidence type="ECO:0000313" key="15">
    <source>
        <dbReference type="Proteomes" id="UP001447188"/>
    </source>
</evidence>
<gene>
    <name evidence="14" type="primary">ECM14_1</name>
    <name evidence="14" type="ORF">Q9L58_003949</name>
</gene>
<keyword evidence="8" id="KW-1015">Disulfide bond</keyword>
<comment type="similarity">
    <text evidence="3 12">Belongs to the peptidase M14 family.</text>
</comment>
<feature type="domain" description="Peptidase M14" evidence="13">
    <location>
        <begin position="1"/>
        <end position="100"/>
    </location>
</feature>
<dbReference type="EMBL" id="JBBBZM010000039">
    <property type="protein sequence ID" value="KAL0637126.1"/>
    <property type="molecule type" value="Genomic_DNA"/>
</dbReference>
<evidence type="ECO:0000256" key="7">
    <source>
        <dbReference type="ARBA" id="ARBA00022833"/>
    </source>
</evidence>
<keyword evidence="7" id="KW-0862">Zinc</keyword>
<accession>A0ABR3GMI7</accession>
<dbReference type="PANTHER" id="PTHR11705:SF147">
    <property type="entry name" value="INACTIVE METALLOCARBOXYPEPTIDASE ECM14"/>
    <property type="match status" value="1"/>
</dbReference>
<evidence type="ECO:0000256" key="12">
    <source>
        <dbReference type="PROSITE-ProRule" id="PRU01379"/>
    </source>
</evidence>
<evidence type="ECO:0000256" key="9">
    <source>
        <dbReference type="ARBA" id="ARBA00025210"/>
    </source>
</evidence>
<protein>
    <recommendedName>
        <fullName evidence="10">Inactive metallocarboxypeptidase ECM14</fullName>
    </recommendedName>
    <alternativeName>
        <fullName evidence="11">Inactive metallocarboxypeptidase ecm14</fullName>
    </alternativeName>
</protein>
<evidence type="ECO:0000313" key="14">
    <source>
        <dbReference type="EMBL" id="KAL0637126.1"/>
    </source>
</evidence>
<evidence type="ECO:0000256" key="8">
    <source>
        <dbReference type="ARBA" id="ARBA00023157"/>
    </source>
</evidence>
<keyword evidence="4" id="KW-0964">Secreted</keyword>
<keyword evidence="6" id="KW-0732">Signal</keyword>
<dbReference type="Pfam" id="PF00246">
    <property type="entry name" value="Peptidase_M14"/>
    <property type="match status" value="1"/>
</dbReference>
<proteinExistence type="inferred from homology"/>
<dbReference type="PROSITE" id="PS52035">
    <property type="entry name" value="PEPTIDASE_M14"/>
    <property type="match status" value="1"/>
</dbReference>
<dbReference type="SUPFAM" id="SSF53187">
    <property type="entry name" value="Zn-dependent exopeptidases"/>
    <property type="match status" value="1"/>
</dbReference>
<evidence type="ECO:0000256" key="10">
    <source>
        <dbReference type="ARBA" id="ARBA00026187"/>
    </source>
</evidence>
<comment type="function">
    <text evidence="9">Inactive carboxypeptidase that may play a role in cell wall organization and biogenesis.</text>
</comment>
<keyword evidence="5" id="KW-0479">Metal-binding</keyword>
<evidence type="ECO:0000256" key="6">
    <source>
        <dbReference type="ARBA" id="ARBA00022729"/>
    </source>
</evidence>
<sequence>MRNPDLENLEELGIGLAKAIRIKSGEHYEVTSACEGTGFGGFQGGGGSMMDFFYADYRVPYAYQIKLRDTGSYGFLLPKDYIVPAGEESLAALKHFGKFILDDGSPVGRQAVKQDKELK</sequence>
<comment type="caution">
    <text evidence="14">The sequence shown here is derived from an EMBL/GenBank/DDBJ whole genome shotgun (WGS) entry which is preliminary data.</text>
</comment>
<evidence type="ECO:0000256" key="4">
    <source>
        <dbReference type="ARBA" id="ARBA00022525"/>
    </source>
</evidence>
<dbReference type="InterPro" id="IPR000834">
    <property type="entry name" value="Peptidase_M14"/>
</dbReference>
<comment type="cofactor">
    <cofactor evidence="1">
        <name>Zn(2+)</name>
        <dbReference type="ChEBI" id="CHEBI:29105"/>
    </cofactor>
</comment>
<dbReference type="Gene3D" id="3.40.630.10">
    <property type="entry name" value="Zn peptidases"/>
    <property type="match status" value="1"/>
</dbReference>
<comment type="subcellular location">
    <subcellularLocation>
        <location evidence="2">Secreted</location>
    </subcellularLocation>
</comment>
<keyword evidence="15" id="KW-1185">Reference proteome</keyword>
<evidence type="ECO:0000259" key="13">
    <source>
        <dbReference type="PROSITE" id="PS52035"/>
    </source>
</evidence>
<dbReference type="PANTHER" id="PTHR11705">
    <property type="entry name" value="PROTEASE FAMILY M14 CARBOXYPEPTIDASE A,B"/>
    <property type="match status" value="1"/>
</dbReference>
<evidence type="ECO:0000256" key="2">
    <source>
        <dbReference type="ARBA" id="ARBA00004613"/>
    </source>
</evidence>